<evidence type="ECO:0000313" key="6">
    <source>
        <dbReference type="Proteomes" id="UP001589867"/>
    </source>
</evidence>
<evidence type="ECO:0000256" key="3">
    <source>
        <dbReference type="ARBA" id="ARBA00022777"/>
    </source>
</evidence>
<dbReference type="SUPFAM" id="SSF53613">
    <property type="entry name" value="Ribokinase-like"/>
    <property type="match status" value="1"/>
</dbReference>
<dbReference type="PANTHER" id="PTHR43085:SF57">
    <property type="entry name" value="CARBOHYDRATE KINASE PFKB DOMAIN-CONTAINING PROTEIN"/>
    <property type="match status" value="1"/>
</dbReference>
<protein>
    <submittedName>
        <fullName evidence="5">Carbohydrate kinase family protein</fullName>
        <ecNumber evidence="5">2.7.1.-</ecNumber>
    </submittedName>
</protein>
<dbReference type="EMBL" id="JBHLUH010000020">
    <property type="protein sequence ID" value="MFC0528678.1"/>
    <property type="molecule type" value="Genomic_DNA"/>
</dbReference>
<dbReference type="GO" id="GO:0016301">
    <property type="term" value="F:kinase activity"/>
    <property type="evidence" value="ECO:0007669"/>
    <property type="project" value="UniProtKB-KW"/>
</dbReference>
<gene>
    <name evidence="5" type="ORF">ACFFIA_13495</name>
</gene>
<dbReference type="PROSITE" id="PS00584">
    <property type="entry name" value="PFKB_KINASES_2"/>
    <property type="match status" value="1"/>
</dbReference>
<accession>A0ABV6M2I7</accession>
<dbReference type="RefSeq" id="WP_377250552.1">
    <property type="nucleotide sequence ID" value="NZ_JBHLUH010000020.1"/>
</dbReference>
<dbReference type="InterPro" id="IPR029056">
    <property type="entry name" value="Ribokinase-like"/>
</dbReference>
<dbReference type="InterPro" id="IPR011611">
    <property type="entry name" value="PfkB_dom"/>
</dbReference>
<keyword evidence="3 5" id="KW-0418">Kinase</keyword>
<dbReference type="Proteomes" id="UP001589867">
    <property type="component" value="Unassembled WGS sequence"/>
</dbReference>
<reference evidence="5 6" key="1">
    <citation type="submission" date="2024-09" db="EMBL/GenBank/DDBJ databases">
        <authorList>
            <person name="Sun Q."/>
            <person name="Mori K."/>
        </authorList>
    </citation>
    <scope>NUCLEOTIDE SEQUENCE [LARGE SCALE GENOMIC DNA]</scope>
    <source>
        <strain evidence="5 6">TBRC 3947</strain>
    </source>
</reference>
<sequence length="297" mass="29705">MLLIVGEAIVVYQRDLGPGGSVPDPPYAGPWPSGAPAITAYVAARLGVPTSFVGGVGRDPHGQVMRDGLGAGGVDLGHLVEVAEAPTATAHITYRGEGHREFEFAVAGTAATRVTEADLGDLPERATWLHLSGSALLFGPPLARTALAALDRARRAGARVSVDPNVRAESMSPQAARALLGVLPLAHVLLPSEGELEALGADVDALLAAGATICTTHGPGGTLVRDGTGTATVPAVEVEAVDTDGAGDSFAAGFIAASLAGADPRAAARAGAAVAAQAIQVPGPMSVRPSLTLPAPR</sequence>
<dbReference type="PANTHER" id="PTHR43085">
    <property type="entry name" value="HEXOKINASE FAMILY MEMBER"/>
    <property type="match status" value="1"/>
</dbReference>
<dbReference type="InterPro" id="IPR002173">
    <property type="entry name" value="Carboh/pur_kinase_PfkB_CS"/>
</dbReference>
<feature type="domain" description="Carbohydrate kinase PfkB" evidence="4">
    <location>
        <begin position="24"/>
        <end position="287"/>
    </location>
</feature>
<dbReference type="Pfam" id="PF00294">
    <property type="entry name" value="PfkB"/>
    <property type="match status" value="1"/>
</dbReference>
<dbReference type="EC" id="2.7.1.-" evidence="5"/>
<comment type="caution">
    <text evidence="5">The sequence shown here is derived from an EMBL/GenBank/DDBJ whole genome shotgun (WGS) entry which is preliminary data.</text>
</comment>
<proteinExistence type="inferred from homology"/>
<comment type="similarity">
    <text evidence="1">Belongs to the carbohydrate kinase PfkB family.</text>
</comment>
<dbReference type="InterPro" id="IPR050306">
    <property type="entry name" value="PfkB_Carbo_kinase"/>
</dbReference>
<name>A0ABV6M2I7_9ACTN</name>
<evidence type="ECO:0000256" key="2">
    <source>
        <dbReference type="ARBA" id="ARBA00022679"/>
    </source>
</evidence>
<keyword evidence="2 5" id="KW-0808">Transferase</keyword>
<evidence type="ECO:0000259" key="4">
    <source>
        <dbReference type="Pfam" id="PF00294"/>
    </source>
</evidence>
<organism evidence="5 6">
    <name type="scientific">Phytohabitans kaempferiae</name>
    <dbReference type="NCBI Taxonomy" id="1620943"/>
    <lineage>
        <taxon>Bacteria</taxon>
        <taxon>Bacillati</taxon>
        <taxon>Actinomycetota</taxon>
        <taxon>Actinomycetes</taxon>
        <taxon>Micromonosporales</taxon>
        <taxon>Micromonosporaceae</taxon>
    </lineage>
</organism>
<dbReference type="Gene3D" id="3.40.1190.20">
    <property type="match status" value="1"/>
</dbReference>
<evidence type="ECO:0000256" key="1">
    <source>
        <dbReference type="ARBA" id="ARBA00010688"/>
    </source>
</evidence>
<evidence type="ECO:0000313" key="5">
    <source>
        <dbReference type="EMBL" id="MFC0528678.1"/>
    </source>
</evidence>
<keyword evidence="6" id="KW-1185">Reference proteome</keyword>